<dbReference type="RefSeq" id="WP_078812719.1">
    <property type="nucleotide sequence ID" value="NZ_FUYE01000004.1"/>
</dbReference>
<evidence type="ECO:0008006" key="3">
    <source>
        <dbReference type="Google" id="ProtNLM"/>
    </source>
</evidence>
<accession>A0A1T4XIQ0</accession>
<gene>
    <name evidence="1" type="ORF">SAMN02745166_01516</name>
</gene>
<proteinExistence type="predicted"/>
<dbReference type="STRING" id="48467.SAMN02745166_01516"/>
<organism evidence="1 2">
    <name type="scientific">Prosthecobacter debontii</name>
    <dbReference type="NCBI Taxonomy" id="48467"/>
    <lineage>
        <taxon>Bacteria</taxon>
        <taxon>Pseudomonadati</taxon>
        <taxon>Verrucomicrobiota</taxon>
        <taxon>Verrucomicrobiia</taxon>
        <taxon>Verrucomicrobiales</taxon>
        <taxon>Verrucomicrobiaceae</taxon>
        <taxon>Prosthecobacter</taxon>
    </lineage>
</organism>
<keyword evidence="2" id="KW-1185">Reference proteome</keyword>
<reference evidence="2" key="1">
    <citation type="submission" date="2017-02" db="EMBL/GenBank/DDBJ databases">
        <authorList>
            <person name="Varghese N."/>
            <person name="Submissions S."/>
        </authorList>
    </citation>
    <scope>NUCLEOTIDE SEQUENCE [LARGE SCALE GENOMIC DNA]</scope>
    <source>
        <strain evidence="2">ATCC 700200</strain>
    </source>
</reference>
<dbReference type="AlphaFoldDB" id="A0A1T4XIQ0"/>
<evidence type="ECO:0000313" key="1">
    <source>
        <dbReference type="EMBL" id="SKA88971.1"/>
    </source>
</evidence>
<dbReference type="EMBL" id="FUYE01000004">
    <property type="protein sequence ID" value="SKA88971.1"/>
    <property type="molecule type" value="Genomic_DNA"/>
</dbReference>
<protein>
    <recommendedName>
        <fullName evidence="3">Pyocin activator protein PrtN</fullName>
    </recommendedName>
</protein>
<name>A0A1T4XIQ0_9BACT</name>
<evidence type="ECO:0000313" key="2">
    <source>
        <dbReference type="Proteomes" id="UP000190774"/>
    </source>
</evidence>
<dbReference type="Proteomes" id="UP000190774">
    <property type="component" value="Unassembled WGS sequence"/>
</dbReference>
<sequence>MISGPLSLRLVARFLGKTEDAMPTVIKDGLPTVQVNADKGPVTKVYFTQLLDWVNKSAKTPMTAEQLEAELTRCQSTLKAQDKIKRQKAKQKVSL</sequence>
<dbReference type="OrthoDB" id="9971808at2"/>